<dbReference type="Gene3D" id="3.90.550.10">
    <property type="entry name" value="Spore Coat Polysaccharide Biosynthesis Protein SpsA, Chain A"/>
    <property type="match status" value="1"/>
</dbReference>
<dbReference type="PANTHER" id="PTHR22916:SF3">
    <property type="entry name" value="UDP-GLCNAC:BETAGAL BETA-1,3-N-ACETYLGLUCOSAMINYLTRANSFERASE-LIKE PROTEIN 1"/>
    <property type="match status" value="1"/>
</dbReference>
<feature type="domain" description="Glycosyltransferase 2-like" evidence="1">
    <location>
        <begin position="6"/>
        <end position="134"/>
    </location>
</feature>
<dbReference type="GO" id="GO:0016758">
    <property type="term" value="F:hexosyltransferase activity"/>
    <property type="evidence" value="ECO:0007669"/>
    <property type="project" value="UniProtKB-ARBA"/>
</dbReference>
<organism evidence="2 3">
    <name type="scientific">Anaerobutyricum soehngenii</name>
    <dbReference type="NCBI Taxonomy" id="105843"/>
    <lineage>
        <taxon>Bacteria</taxon>
        <taxon>Bacillati</taxon>
        <taxon>Bacillota</taxon>
        <taxon>Clostridia</taxon>
        <taxon>Lachnospirales</taxon>
        <taxon>Lachnospiraceae</taxon>
        <taxon>Anaerobutyricum</taxon>
    </lineage>
</organism>
<dbReference type="AlphaFoldDB" id="A0A6N7Y301"/>
<gene>
    <name evidence="2" type="ORF">FYJ25_09320</name>
</gene>
<dbReference type="Proteomes" id="UP000433359">
    <property type="component" value="Unassembled WGS sequence"/>
</dbReference>
<dbReference type="InterPro" id="IPR001173">
    <property type="entry name" value="Glyco_trans_2-like"/>
</dbReference>
<evidence type="ECO:0000259" key="1">
    <source>
        <dbReference type="Pfam" id="PF00535"/>
    </source>
</evidence>
<dbReference type="EMBL" id="VULP01000018">
    <property type="protein sequence ID" value="MSU82546.1"/>
    <property type="molecule type" value="Genomic_DNA"/>
</dbReference>
<name>A0A6N7Y301_9FIRM</name>
<dbReference type="PANTHER" id="PTHR22916">
    <property type="entry name" value="GLYCOSYLTRANSFERASE"/>
    <property type="match status" value="1"/>
</dbReference>
<evidence type="ECO:0000313" key="2">
    <source>
        <dbReference type="EMBL" id="MSU82546.1"/>
    </source>
</evidence>
<proteinExistence type="predicted"/>
<dbReference type="RefSeq" id="WP_154581142.1">
    <property type="nucleotide sequence ID" value="NZ_VULP01000018.1"/>
</dbReference>
<evidence type="ECO:0000313" key="3">
    <source>
        <dbReference type="Proteomes" id="UP000433359"/>
    </source>
</evidence>
<dbReference type="CDD" id="cd00761">
    <property type="entry name" value="Glyco_tranf_GTA_type"/>
    <property type="match status" value="1"/>
</dbReference>
<reference evidence="2 3" key="1">
    <citation type="submission" date="2019-08" db="EMBL/GenBank/DDBJ databases">
        <title>In-depth cultivation of the pig gut microbiome towards novel bacterial diversity and tailored functional studies.</title>
        <authorList>
            <person name="Wylensek D."/>
            <person name="Hitch T.C.A."/>
            <person name="Clavel T."/>
        </authorList>
    </citation>
    <scope>NUCLEOTIDE SEQUENCE [LARGE SCALE GENOMIC DNA]</scope>
    <source>
        <strain evidence="2 3">BSM-383-APC-4H</strain>
    </source>
</reference>
<sequence>MKILTISVAAYNVEKYLQKLINSIEESGCISDIELLIIDDGSKDSTRDIAIDYAKKHPNDIFYIEKENGGHGSTINKGMELATAKYFKVLDGDDWFDSKGLKILIQTLKENDCDLFVTNRLRVYENTGKTIVDKPTGLVPNRRYNMEDACACMSRLLFHSVFVRTSILQENKIHIDEKCFYVDNEILWYPFPYLKSVYYVDTVVYCYRLGLADQSVNVNVLAKRMNQHEFVNKKMVEFYCNVHDNLTPNMQAYFNKVIGDNVAWHFEALLLLPLSFENWKKIRDYRKYVKTQIPTITEYVGAKAINMMLKTPIIYPIAWFKKSNIRG</sequence>
<dbReference type="SUPFAM" id="SSF53448">
    <property type="entry name" value="Nucleotide-diphospho-sugar transferases"/>
    <property type="match status" value="1"/>
</dbReference>
<dbReference type="Pfam" id="PF00535">
    <property type="entry name" value="Glycos_transf_2"/>
    <property type="match status" value="1"/>
</dbReference>
<dbReference type="InterPro" id="IPR029044">
    <property type="entry name" value="Nucleotide-diphossugar_trans"/>
</dbReference>
<protein>
    <submittedName>
        <fullName evidence="2">Glycosyltransferase family 2 protein</fullName>
    </submittedName>
</protein>
<accession>A0A6N7Y301</accession>
<comment type="caution">
    <text evidence="2">The sequence shown here is derived from an EMBL/GenBank/DDBJ whole genome shotgun (WGS) entry which is preliminary data.</text>
</comment>
<keyword evidence="2" id="KW-0808">Transferase</keyword>